<dbReference type="OrthoDB" id="5385189at2759"/>
<dbReference type="SUPFAM" id="SSF48371">
    <property type="entry name" value="ARM repeat"/>
    <property type="match status" value="1"/>
</dbReference>
<feature type="transmembrane region" description="Helical" evidence="1">
    <location>
        <begin position="12"/>
        <end position="36"/>
    </location>
</feature>
<evidence type="ECO:0008006" key="4">
    <source>
        <dbReference type="Google" id="ProtNLM"/>
    </source>
</evidence>
<dbReference type="AlphaFoldDB" id="A0A2N3NHW1"/>
<accession>A0A2N3NHW1</accession>
<keyword evidence="3" id="KW-1185">Reference proteome</keyword>
<dbReference type="InParanoid" id="A0A2N3NHW1"/>
<keyword evidence="1" id="KW-0812">Transmembrane</keyword>
<dbReference type="EMBL" id="NLAX01000004">
    <property type="protein sequence ID" value="PKS12020.1"/>
    <property type="molecule type" value="Genomic_DNA"/>
</dbReference>
<proteinExistence type="predicted"/>
<keyword evidence="1" id="KW-0472">Membrane</keyword>
<organism evidence="2 3">
    <name type="scientific">Lomentospora prolificans</name>
    <dbReference type="NCBI Taxonomy" id="41688"/>
    <lineage>
        <taxon>Eukaryota</taxon>
        <taxon>Fungi</taxon>
        <taxon>Dikarya</taxon>
        <taxon>Ascomycota</taxon>
        <taxon>Pezizomycotina</taxon>
        <taxon>Sordariomycetes</taxon>
        <taxon>Hypocreomycetidae</taxon>
        <taxon>Microascales</taxon>
        <taxon>Microascaceae</taxon>
        <taxon>Lomentospora</taxon>
    </lineage>
</organism>
<dbReference type="VEuPathDB" id="FungiDB:jhhlp_001316"/>
<protein>
    <recommendedName>
        <fullName evidence="4">Cytoskeleton-associated protein</fullName>
    </recommendedName>
</protein>
<dbReference type="Proteomes" id="UP000233524">
    <property type="component" value="Unassembled WGS sequence"/>
</dbReference>
<dbReference type="InterPro" id="IPR016024">
    <property type="entry name" value="ARM-type_fold"/>
</dbReference>
<keyword evidence="1" id="KW-1133">Transmembrane helix</keyword>
<comment type="caution">
    <text evidence="2">The sequence shown here is derived from an EMBL/GenBank/DDBJ whole genome shotgun (WGS) entry which is preliminary data.</text>
</comment>
<name>A0A2N3NHW1_9PEZI</name>
<reference evidence="2 3" key="1">
    <citation type="journal article" date="2017" name="G3 (Bethesda)">
        <title>First Draft Genome Sequence of the Pathogenic Fungus Lomentospora prolificans (Formerly Scedosporium prolificans).</title>
        <authorList>
            <person name="Luo R."/>
            <person name="Zimin A."/>
            <person name="Workman R."/>
            <person name="Fan Y."/>
            <person name="Pertea G."/>
            <person name="Grossman N."/>
            <person name="Wear M.P."/>
            <person name="Jia B."/>
            <person name="Miller H."/>
            <person name="Casadevall A."/>
            <person name="Timp W."/>
            <person name="Zhang S.X."/>
            <person name="Salzberg S.L."/>
        </authorList>
    </citation>
    <scope>NUCLEOTIDE SEQUENCE [LARGE SCALE GENOMIC DNA]</scope>
    <source>
        <strain evidence="2 3">JHH-5317</strain>
    </source>
</reference>
<dbReference type="STRING" id="41688.A0A2N3NHW1"/>
<sequence>MGFMSFVRDDRVALVGMGLAAAALISSMMAIVTMVIEDNKIERPEPKTQYITQETEDSLQVDTLEKLINHPSYSIREVAVKILCDRAVNDSDTIHILLHGITRKDYDYRLKCLKALALLLSQTGGASPSSFKATQSIRLIESVIHQAAEAPTTFDSLKTYGAMVRSLEIGLEDGELPKLDDPYFDEYYLRDMAERTNLLIIYQLIQKNGAAKLLMAKFVERWLARQNWGETEDEIQKNFKMYTEGNKSNPIRGIIDCIRAAAGGLDALRNSGLVARAESPPYRETWGITFSTVPRDSDGEGVRDSQLSTDELRRLRREAFVFNDGTRPVSQHDIVY</sequence>
<evidence type="ECO:0000256" key="1">
    <source>
        <dbReference type="SAM" id="Phobius"/>
    </source>
</evidence>
<evidence type="ECO:0000313" key="2">
    <source>
        <dbReference type="EMBL" id="PKS12020.1"/>
    </source>
</evidence>
<gene>
    <name evidence="2" type="ORF">jhhlp_001316</name>
</gene>
<evidence type="ECO:0000313" key="3">
    <source>
        <dbReference type="Proteomes" id="UP000233524"/>
    </source>
</evidence>